<feature type="transmembrane region" description="Helical" evidence="2">
    <location>
        <begin position="276"/>
        <end position="299"/>
    </location>
</feature>
<feature type="transmembrane region" description="Helical" evidence="2">
    <location>
        <begin position="12"/>
        <end position="30"/>
    </location>
</feature>
<dbReference type="Proteomes" id="UP001262889">
    <property type="component" value="Unassembled WGS sequence"/>
</dbReference>
<dbReference type="EMBL" id="JAVRHQ010000012">
    <property type="protein sequence ID" value="MDT0643375.1"/>
    <property type="molecule type" value="Genomic_DNA"/>
</dbReference>
<evidence type="ECO:0000256" key="2">
    <source>
        <dbReference type="SAM" id="Phobius"/>
    </source>
</evidence>
<sequence length="462" mass="52527">MYTLSSKLKITAIIFMVVGAIGLIYGFIAAPSSIEEVKEMLAAESHHGAEEGSTDVMGHEPEASGQAHMQGGREEGNAHGVETRAGEEAHGEHGETAHYEHVLHQLETKPWSALFVSAFFFFMIALGALVFYAIQFAAQAGWSPVLFRVIEGITSYLLPGSIIVALIVIFAGTHFFPWQNEELVSEDKILQAKSGYLNFPFFVIRAIIYIVGWNLYRFFSRKFSLEQARATGDDLRPYKKSFKGAVFFLLFFIVTESMMAWDWFMSMTPHWYSTLFAWYVFASMFVSAITVIALVTILLRRAGYLSFVNDSHLHDLAKFMFAFSIFWTYLWFGQFMLIWYANIPEEVTYFILRIQEYNLLFFGMLVLNFVFPILLLMNSDYKRLPIIITIAGLVILVGHYIDIYLLIMPSTVGANWFFGIAEIGGLLFFLGLFILVVGSGLAKESLYPKGNPFLKESEHYHY</sequence>
<evidence type="ECO:0000256" key="1">
    <source>
        <dbReference type="SAM" id="MobiDB-lite"/>
    </source>
</evidence>
<feature type="transmembrane region" description="Helical" evidence="2">
    <location>
        <begin position="245"/>
        <end position="264"/>
    </location>
</feature>
<comment type="caution">
    <text evidence="3">The sequence shown here is derived from an EMBL/GenBank/DDBJ whole genome shotgun (WGS) entry which is preliminary data.</text>
</comment>
<gene>
    <name evidence="3" type="ORF">RM553_11085</name>
</gene>
<feature type="transmembrane region" description="Helical" evidence="2">
    <location>
        <begin position="413"/>
        <end position="437"/>
    </location>
</feature>
<keyword evidence="2" id="KW-1133">Transmembrane helix</keyword>
<dbReference type="PANTHER" id="PTHR43044">
    <property type="match status" value="1"/>
</dbReference>
<reference evidence="3 4" key="1">
    <citation type="submission" date="2023-09" db="EMBL/GenBank/DDBJ databases">
        <authorList>
            <person name="Rey-Velasco X."/>
        </authorList>
    </citation>
    <scope>NUCLEOTIDE SEQUENCE [LARGE SCALE GENOMIC DNA]</scope>
    <source>
        <strain evidence="3 4">F363</strain>
    </source>
</reference>
<feature type="transmembrane region" description="Helical" evidence="2">
    <location>
        <begin position="384"/>
        <end position="407"/>
    </location>
</feature>
<feature type="transmembrane region" description="Helical" evidence="2">
    <location>
        <begin position="155"/>
        <end position="176"/>
    </location>
</feature>
<evidence type="ECO:0000313" key="4">
    <source>
        <dbReference type="Proteomes" id="UP001262889"/>
    </source>
</evidence>
<dbReference type="RefSeq" id="WP_311534995.1">
    <property type="nucleotide sequence ID" value="NZ_JAVRHQ010000012.1"/>
</dbReference>
<accession>A0ABU3CBF5</accession>
<protein>
    <submittedName>
        <fullName evidence="3">Quinol:cytochrome C oxidoreductase</fullName>
    </submittedName>
</protein>
<feature type="transmembrane region" description="Helical" evidence="2">
    <location>
        <begin position="111"/>
        <end position="134"/>
    </location>
</feature>
<feature type="transmembrane region" description="Helical" evidence="2">
    <location>
        <begin position="196"/>
        <end position="216"/>
    </location>
</feature>
<keyword evidence="4" id="KW-1185">Reference proteome</keyword>
<evidence type="ECO:0000313" key="3">
    <source>
        <dbReference type="EMBL" id="MDT0643375.1"/>
    </source>
</evidence>
<feature type="transmembrane region" description="Helical" evidence="2">
    <location>
        <begin position="359"/>
        <end position="377"/>
    </location>
</feature>
<feature type="region of interest" description="Disordered" evidence="1">
    <location>
        <begin position="44"/>
        <end position="77"/>
    </location>
</feature>
<dbReference type="PANTHER" id="PTHR43044:SF1">
    <property type="entry name" value="QUINOL:CYTOCHROME C OXIDOREDUCTASE QUINONE-BINDING SUBUNIT 2"/>
    <property type="match status" value="1"/>
</dbReference>
<organism evidence="3 4">
    <name type="scientific">Autumnicola tepida</name>
    <dbReference type="NCBI Taxonomy" id="3075595"/>
    <lineage>
        <taxon>Bacteria</taxon>
        <taxon>Pseudomonadati</taxon>
        <taxon>Bacteroidota</taxon>
        <taxon>Flavobacteriia</taxon>
        <taxon>Flavobacteriales</taxon>
        <taxon>Flavobacteriaceae</taxon>
        <taxon>Autumnicola</taxon>
    </lineage>
</organism>
<keyword evidence="2" id="KW-0472">Membrane</keyword>
<proteinExistence type="predicted"/>
<name>A0ABU3CBF5_9FLAO</name>
<keyword evidence="2" id="KW-0812">Transmembrane</keyword>
<feature type="transmembrane region" description="Helical" evidence="2">
    <location>
        <begin position="319"/>
        <end position="339"/>
    </location>
</feature>